<feature type="compositionally biased region" description="Basic and acidic residues" evidence="1">
    <location>
        <begin position="261"/>
        <end position="277"/>
    </location>
</feature>
<dbReference type="Proteomes" id="UP000234323">
    <property type="component" value="Unassembled WGS sequence"/>
</dbReference>
<dbReference type="VEuPathDB" id="FungiDB:FUN_022048"/>
<keyword evidence="4" id="KW-1185">Reference proteome</keyword>
<dbReference type="VEuPathDB" id="FungiDB:RhiirFUN_024380"/>
<comment type="caution">
    <text evidence="3">The sequence shown here is derived from an EMBL/GenBank/DDBJ whole genome shotgun (WGS) entry which is preliminary data.</text>
</comment>
<evidence type="ECO:0000313" key="4">
    <source>
        <dbReference type="Proteomes" id="UP000234323"/>
    </source>
</evidence>
<evidence type="ECO:0000256" key="1">
    <source>
        <dbReference type="SAM" id="MobiDB-lite"/>
    </source>
</evidence>
<gene>
    <name evidence="3" type="ORF">RhiirA4_470026</name>
</gene>
<organism evidence="3 4">
    <name type="scientific">Rhizophagus irregularis</name>
    <dbReference type="NCBI Taxonomy" id="588596"/>
    <lineage>
        <taxon>Eukaryota</taxon>
        <taxon>Fungi</taxon>
        <taxon>Fungi incertae sedis</taxon>
        <taxon>Mucoromycota</taxon>
        <taxon>Glomeromycotina</taxon>
        <taxon>Glomeromycetes</taxon>
        <taxon>Glomerales</taxon>
        <taxon>Glomeraceae</taxon>
        <taxon>Rhizophagus</taxon>
    </lineage>
</organism>
<dbReference type="AlphaFoldDB" id="A0A2I1H0K1"/>
<sequence>MNVLTFERSCRRVLKTEVIKPGAVSNVSSKFAAAKKNGFFFLPSQKITRSIKHLHYKNVNDIPAQKDYKFNIPHYFRAELKKMTLSKVGSSPKILDDDVPDLSTDDHIIHSVSPYNPIPDMFIPLKYRDIIPPDPIYDDNGSFIIPGSREWSHIYRLDLDTRDEHLKKAEMARIAEAHAYWDNESKARIEARLKADATYYSTSPKYVDYRRKEKKQKIKVEMDTFINHHPNITRAEAQHRKNFRINSHDNKGKAIITHPYTSDETKELEERPLKRTTDNNNNIPLHQGISKRTRLDTFLALDSEQAGSSK</sequence>
<dbReference type="EMBL" id="LLXI01001200">
    <property type="protein sequence ID" value="PKY52410.1"/>
    <property type="molecule type" value="Genomic_DNA"/>
</dbReference>
<evidence type="ECO:0000259" key="2">
    <source>
        <dbReference type="Pfam" id="PF26638"/>
    </source>
</evidence>
<dbReference type="VEuPathDB" id="FungiDB:RhiirA1_457317"/>
<proteinExistence type="predicted"/>
<dbReference type="Pfam" id="PF26638">
    <property type="entry name" value="DUF8211"/>
    <property type="match status" value="1"/>
</dbReference>
<name>A0A2I1H0K1_9GLOM</name>
<feature type="domain" description="DUF8211" evidence="2">
    <location>
        <begin position="5"/>
        <end position="72"/>
    </location>
</feature>
<evidence type="ECO:0000313" key="3">
    <source>
        <dbReference type="EMBL" id="PKY52410.1"/>
    </source>
</evidence>
<accession>A0A2I1H0K1</accession>
<dbReference type="InterPro" id="IPR058524">
    <property type="entry name" value="DUF8211"/>
</dbReference>
<feature type="region of interest" description="Disordered" evidence="1">
    <location>
        <begin position="261"/>
        <end position="289"/>
    </location>
</feature>
<protein>
    <recommendedName>
        <fullName evidence="2">DUF8211 domain-containing protein</fullName>
    </recommendedName>
</protein>
<reference evidence="3 4" key="1">
    <citation type="submission" date="2015-10" db="EMBL/GenBank/DDBJ databases">
        <title>Genome analyses suggest a sexual origin of heterokaryosis in a supposedly ancient asexual fungus.</title>
        <authorList>
            <person name="Ropars J."/>
            <person name="Sedzielewska K."/>
            <person name="Noel J."/>
            <person name="Charron P."/>
            <person name="Farinelli L."/>
            <person name="Marton T."/>
            <person name="Kruger M."/>
            <person name="Pelin A."/>
            <person name="Brachmann A."/>
            <person name="Corradi N."/>
        </authorList>
    </citation>
    <scope>NUCLEOTIDE SEQUENCE [LARGE SCALE GENOMIC DNA]</scope>
    <source>
        <strain evidence="3 4">A4</strain>
    </source>
</reference>